<dbReference type="InterPro" id="IPR043135">
    <property type="entry name" value="Fur_C"/>
</dbReference>
<keyword evidence="12" id="KW-1185">Reference proteome</keyword>
<keyword evidence="7" id="KW-0862">Zinc</keyword>
<keyword evidence="4" id="KW-0963">Cytoplasm</keyword>
<evidence type="ECO:0000256" key="6">
    <source>
        <dbReference type="ARBA" id="ARBA00022723"/>
    </source>
</evidence>
<dbReference type="PANTHER" id="PTHR33202:SF2">
    <property type="entry name" value="FERRIC UPTAKE REGULATION PROTEIN"/>
    <property type="match status" value="1"/>
</dbReference>
<dbReference type="RefSeq" id="WP_311512070.1">
    <property type="nucleotide sequence ID" value="NZ_JAVREP010000007.1"/>
</dbReference>
<dbReference type="PANTHER" id="PTHR33202">
    <property type="entry name" value="ZINC UPTAKE REGULATION PROTEIN"/>
    <property type="match status" value="1"/>
</dbReference>
<accession>A0ABU2M9S8</accession>
<proteinExistence type="inferred from homology"/>
<keyword evidence="10" id="KW-0804">Transcription</keyword>
<protein>
    <submittedName>
        <fullName evidence="11">Transcriptional repressor</fullName>
    </submittedName>
</protein>
<dbReference type="Gene3D" id="1.10.10.10">
    <property type="entry name" value="Winged helix-like DNA-binding domain superfamily/Winged helix DNA-binding domain"/>
    <property type="match status" value="1"/>
</dbReference>
<evidence type="ECO:0000256" key="2">
    <source>
        <dbReference type="ARBA" id="ARBA00007957"/>
    </source>
</evidence>
<dbReference type="InterPro" id="IPR002481">
    <property type="entry name" value="FUR"/>
</dbReference>
<evidence type="ECO:0000256" key="8">
    <source>
        <dbReference type="ARBA" id="ARBA00023015"/>
    </source>
</evidence>
<dbReference type="EMBL" id="JAVREP010000007">
    <property type="protein sequence ID" value="MDT0329431.1"/>
    <property type="molecule type" value="Genomic_DNA"/>
</dbReference>
<sequence>MRGTSKYDREVLSALECDERFRSCQEIHSRLAEARGGGSRPPSLSTVYRTLHRLARQGEIDTIHAEDGERLYRRCETSPHHHLLCRICGRVEEVPHAWELRPVLDRVGYQSGFSELGCSLQLSGVCPDCGRSVPTGEAPEERGADAVL</sequence>
<dbReference type="SUPFAM" id="SSF46785">
    <property type="entry name" value="Winged helix' DNA-binding domain"/>
    <property type="match status" value="1"/>
</dbReference>
<comment type="caution">
    <text evidence="11">The sequence shown here is derived from an EMBL/GenBank/DDBJ whole genome shotgun (WGS) entry which is preliminary data.</text>
</comment>
<evidence type="ECO:0000313" key="12">
    <source>
        <dbReference type="Proteomes" id="UP001183390"/>
    </source>
</evidence>
<dbReference type="InterPro" id="IPR036388">
    <property type="entry name" value="WH-like_DNA-bd_sf"/>
</dbReference>
<dbReference type="Proteomes" id="UP001183390">
    <property type="component" value="Unassembled WGS sequence"/>
</dbReference>
<evidence type="ECO:0000256" key="4">
    <source>
        <dbReference type="ARBA" id="ARBA00022490"/>
    </source>
</evidence>
<evidence type="ECO:0000256" key="9">
    <source>
        <dbReference type="ARBA" id="ARBA00023125"/>
    </source>
</evidence>
<dbReference type="CDD" id="cd07153">
    <property type="entry name" value="Fur_like"/>
    <property type="match status" value="1"/>
</dbReference>
<dbReference type="Gene3D" id="3.30.1490.190">
    <property type="match status" value="1"/>
</dbReference>
<evidence type="ECO:0000256" key="10">
    <source>
        <dbReference type="ARBA" id="ARBA00023163"/>
    </source>
</evidence>
<dbReference type="InterPro" id="IPR036390">
    <property type="entry name" value="WH_DNA-bd_sf"/>
</dbReference>
<keyword evidence="5" id="KW-0678">Repressor</keyword>
<comment type="subunit">
    <text evidence="3">Homodimer.</text>
</comment>
<evidence type="ECO:0000256" key="5">
    <source>
        <dbReference type="ARBA" id="ARBA00022491"/>
    </source>
</evidence>
<evidence type="ECO:0000313" key="11">
    <source>
        <dbReference type="EMBL" id="MDT0329431.1"/>
    </source>
</evidence>
<organism evidence="11 12">
    <name type="scientific">Nocardiopsis lambiniae</name>
    <dbReference type="NCBI Taxonomy" id="3075539"/>
    <lineage>
        <taxon>Bacteria</taxon>
        <taxon>Bacillati</taxon>
        <taxon>Actinomycetota</taxon>
        <taxon>Actinomycetes</taxon>
        <taxon>Streptosporangiales</taxon>
        <taxon>Nocardiopsidaceae</taxon>
        <taxon>Nocardiopsis</taxon>
    </lineage>
</organism>
<evidence type="ECO:0000256" key="7">
    <source>
        <dbReference type="ARBA" id="ARBA00022833"/>
    </source>
</evidence>
<evidence type="ECO:0000256" key="1">
    <source>
        <dbReference type="ARBA" id="ARBA00004496"/>
    </source>
</evidence>
<keyword evidence="6" id="KW-0479">Metal-binding</keyword>
<name>A0ABU2M9S8_9ACTN</name>
<keyword evidence="9" id="KW-0238">DNA-binding</keyword>
<keyword evidence="8" id="KW-0805">Transcription regulation</keyword>
<evidence type="ECO:0000256" key="3">
    <source>
        <dbReference type="ARBA" id="ARBA00011738"/>
    </source>
</evidence>
<comment type="subcellular location">
    <subcellularLocation>
        <location evidence="1">Cytoplasm</location>
    </subcellularLocation>
</comment>
<gene>
    <name evidence="11" type="ORF">RM479_13510</name>
</gene>
<reference evidence="12" key="1">
    <citation type="submission" date="2023-07" db="EMBL/GenBank/DDBJ databases">
        <title>30 novel species of actinomycetes from the DSMZ collection.</title>
        <authorList>
            <person name="Nouioui I."/>
        </authorList>
    </citation>
    <scope>NUCLEOTIDE SEQUENCE [LARGE SCALE GENOMIC DNA]</scope>
    <source>
        <strain evidence="12">DSM 44743</strain>
    </source>
</reference>
<dbReference type="Pfam" id="PF01475">
    <property type="entry name" value="FUR"/>
    <property type="match status" value="1"/>
</dbReference>
<comment type="similarity">
    <text evidence="2">Belongs to the Fur family.</text>
</comment>